<dbReference type="OrthoDB" id="9765468at2"/>
<dbReference type="GO" id="GO:0005524">
    <property type="term" value="F:ATP binding"/>
    <property type="evidence" value="ECO:0007669"/>
    <property type="project" value="UniProtKB-KW"/>
</dbReference>
<dbReference type="UniPathway" id="UPA00138"/>
<evidence type="ECO:0000256" key="13">
    <source>
        <dbReference type="ARBA" id="ARBA00033470"/>
    </source>
</evidence>
<evidence type="ECO:0000256" key="6">
    <source>
        <dbReference type="ARBA" id="ARBA00021623"/>
    </source>
</evidence>
<comment type="similarity">
    <text evidence="4">Belongs to the PEP-utilizing enzyme family.</text>
</comment>
<dbReference type="GO" id="GO:0046872">
    <property type="term" value="F:metal ion binding"/>
    <property type="evidence" value="ECO:0007669"/>
    <property type="project" value="UniProtKB-KW"/>
</dbReference>
<proteinExistence type="inferred from homology"/>
<evidence type="ECO:0000313" key="16">
    <source>
        <dbReference type="EMBL" id="TWO72850.1"/>
    </source>
</evidence>
<keyword evidence="11" id="KW-0067">ATP-binding</keyword>
<keyword evidence="12" id="KW-0460">Magnesium</keyword>
<evidence type="ECO:0000256" key="12">
    <source>
        <dbReference type="ARBA" id="ARBA00022842"/>
    </source>
</evidence>
<evidence type="ECO:0000256" key="5">
    <source>
        <dbReference type="ARBA" id="ARBA00011996"/>
    </source>
</evidence>
<evidence type="ECO:0000256" key="1">
    <source>
        <dbReference type="ARBA" id="ARBA00001946"/>
    </source>
</evidence>
<keyword evidence="7" id="KW-0808">Transferase</keyword>
<dbReference type="EMBL" id="VOBQ01000002">
    <property type="protein sequence ID" value="TWO72850.1"/>
    <property type="molecule type" value="Genomic_DNA"/>
</dbReference>
<dbReference type="InterPro" id="IPR013815">
    <property type="entry name" value="ATP_grasp_subdomain_1"/>
</dbReference>
<evidence type="ECO:0000256" key="7">
    <source>
        <dbReference type="ARBA" id="ARBA00022679"/>
    </source>
</evidence>
<feature type="domain" description="Pyruvate phosphate dikinase AMP/ATP-binding" evidence="15">
    <location>
        <begin position="19"/>
        <end position="337"/>
    </location>
</feature>
<dbReference type="GO" id="GO:0006094">
    <property type="term" value="P:gluconeogenesis"/>
    <property type="evidence" value="ECO:0007669"/>
    <property type="project" value="UniProtKB-UniPathway"/>
</dbReference>
<evidence type="ECO:0000256" key="8">
    <source>
        <dbReference type="ARBA" id="ARBA00022723"/>
    </source>
</evidence>
<comment type="catalytic activity">
    <reaction evidence="14">
        <text>pyruvate + ATP + H2O = phosphoenolpyruvate + AMP + phosphate + 2 H(+)</text>
        <dbReference type="Rhea" id="RHEA:11364"/>
        <dbReference type="ChEBI" id="CHEBI:15361"/>
        <dbReference type="ChEBI" id="CHEBI:15377"/>
        <dbReference type="ChEBI" id="CHEBI:15378"/>
        <dbReference type="ChEBI" id="CHEBI:30616"/>
        <dbReference type="ChEBI" id="CHEBI:43474"/>
        <dbReference type="ChEBI" id="CHEBI:58702"/>
        <dbReference type="ChEBI" id="CHEBI:456215"/>
        <dbReference type="EC" id="2.7.9.2"/>
    </reaction>
</comment>
<protein>
    <recommendedName>
        <fullName evidence="6">Phosphoenolpyruvate synthase</fullName>
        <ecNumber evidence="5">2.7.9.2</ecNumber>
    </recommendedName>
    <alternativeName>
        <fullName evidence="13">Pyruvate, water dikinase</fullName>
    </alternativeName>
</protein>
<dbReference type="InterPro" id="IPR006319">
    <property type="entry name" value="PEP_synth"/>
</dbReference>
<comment type="pathway">
    <text evidence="3">Carbohydrate biosynthesis; gluconeogenesis.</text>
</comment>
<evidence type="ECO:0000256" key="11">
    <source>
        <dbReference type="ARBA" id="ARBA00022840"/>
    </source>
</evidence>
<keyword evidence="17" id="KW-1185">Reference proteome</keyword>
<evidence type="ECO:0000256" key="9">
    <source>
        <dbReference type="ARBA" id="ARBA00022741"/>
    </source>
</evidence>
<organism evidence="16 17">
    <name type="scientific">Caenimonas sedimenti</name>
    <dbReference type="NCBI Taxonomy" id="2596921"/>
    <lineage>
        <taxon>Bacteria</taxon>
        <taxon>Pseudomonadati</taxon>
        <taxon>Pseudomonadota</taxon>
        <taxon>Betaproteobacteria</taxon>
        <taxon>Burkholderiales</taxon>
        <taxon>Comamonadaceae</taxon>
        <taxon>Caenimonas</taxon>
    </lineage>
</organism>
<evidence type="ECO:0000256" key="4">
    <source>
        <dbReference type="ARBA" id="ARBA00007837"/>
    </source>
</evidence>
<name>A0A562ZW82_9BURK</name>
<dbReference type="PANTHER" id="PTHR43030">
    <property type="entry name" value="PHOSPHOENOLPYRUVATE SYNTHASE"/>
    <property type="match status" value="1"/>
</dbReference>
<gene>
    <name evidence="16" type="ORF">FN976_00980</name>
</gene>
<comment type="cofactor">
    <cofactor evidence="1">
        <name>Mg(2+)</name>
        <dbReference type="ChEBI" id="CHEBI:18420"/>
    </cofactor>
</comment>
<dbReference type="Gene3D" id="3.30.470.20">
    <property type="entry name" value="ATP-grasp fold, B domain"/>
    <property type="match status" value="1"/>
</dbReference>
<evidence type="ECO:0000256" key="10">
    <source>
        <dbReference type="ARBA" id="ARBA00022777"/>
    </source>
</evidence>
<dbReference type="AlphaFoldDB" id="A0A562ZW82"/>
<dbReference type="Gene3D" id="3.30.1490.20">
    <property type="entry name" value="ATP-grasp fold, A domain"/>
    <property type="match status" value="1"/>
</dbReference>
<evidence type="ECO:0000256" key="2">
    <source>
        <dbReference type="ARBA" id="ARBA00002988"/>
    </source>
</evidence>
<dbReference type="FunFam" id="3.30.1490.20:FF:000010">
    <property type="entry name" value="Phosphoenolpyruvate synthase"/>
    <property type="match status" value="1"/>
</dbReference>
<evidence type="ECO:0000256" key="3">
    <source>
        <dbReference type="ARBA" id="ARBA00004742"/>
    </source>
</evidence>
<dbReference type="InterPro" id="IPR002192">
    <property type="entry name" value="PPDK_AMP/ATP-bd"/>
</dbReference>
<dbReference type="EC" id="2.7.9.2" evidence="5"/>
<reference evidence="16 17" key="1">
    <citation type="submission" date="2019-07" db="EMBL/GenBank/DDBJ databases">
        <title>Caenimonas sedimenti sp. nov., isolated from activated sludge.</title>
        <authorList>
            <person name="Xu J."/>
        </authorList>
    </citation>
    <scope>NUCLEOTIDE SEQUENCE [LARGE SCALE GENOMIC DNA]</scope>
    <source>
        <strain evidence="16 17">HX-9-20</strain>
    </source>
</reference>
<accession>A0A562ZW82</accession>
<dbReference type="Proteomes" id="UP000318199">
    <property type="component" value="Unassembled WGS sequence"/>
</dbReference>
<evidence type="ECO:0000259" key="15">
    <source>
        <dbReference type="Pfam" id="PF01326"/>
    </source>
</evidence>
<dbReference type="PANTHER" id="PTHR43030:SF1">
    <property type="entry name" value="PHOSPHOENOLPYRUVATE SYNTHASE"/>
    <property type="match status" value="1"/>
</dbReference>
<sequence>MTAPHTVEFSAATPDDETRLGGKCASLVRMVRSGAPVPPGFAVTTAAWNAMLGQGGLARRIAAAVEGLQPGDVAGQQAAAECIAKLFAGEPLPAEVAAAVTCAYETLCRMEGADGDLPVAVRSSATAEDLPDASFAGQQDTYLWVVGVDDVLRRVRDCWASLYTARAIGYRADRGIAHAGVQMAVGVQKMVDARVAGVAMTLDPLNGDRTRIAIDASWGLGETVVSGDVTPDHFVVDKVLRQVVSRTISSKAVEVVADRASRCTVHRDVPADRREAPCLDDQQIQAVASMARQLEKQFGGPQDIEWAFEDTPGQPCGRLMLLQCRPETVWSQRKPGVAHASAGLSGLVANLLTPVRIQA</sequence>
<dbReference type="Pfam" id="PF01326">
    <property type="entry name" value="PPDK_N"/>
    <property type="match status" value="1"/>
</dbReference>
<dbReference type="SUPFAM" id="SSF56059">
    <property type="entry name" value="Glutathione synthetase ATP-binding domain-like"/>
    <property type="match status" value="1"/>
</dbReference>
<evidence type="ECO:0000313" key="17">
    <source>
        <dbReference type="Proteomes" id="UP000318199"/>
    </source>
</evidence>
<keyword evidence="10" id="KW-0418">Kinase</keyword>
<comment type="caution">
    <text evidence="16">The sequence shown here is derived from an EMBL/GenBank/DDBJ whole genome shotgun (WGS) entry which is preliminary data.</text>
</comment>
<dbReference type="GO" id="GO:0008986">
    <property type="term" value="F:pyruvate, water dikinase activity"/>
    <property type="evidence" value="ECO:0007669"/>
    <property type="project" value="UniProtKB-EC"/>
</dbReference>
<keyword evidence="8" id="KW-0479">Metal-binding</keyword>
<comment type="function">
    <text evidence="2">Catalyzes the phosphorylation of pyruvate to phosphoenolpyruvate.</text>
</comment>
<dbReference type="RefSeq" id="WP_145890083.1">
    <property type="nucleotide sequence ID" value="NZ_VOBQ01000002.1"/>
</dbReference>
<keyword evidence="9" id="KW-0547">Nucleotide-binding</keyword>
<keyword evidence="16" id="KW-0670">Pyruvate</keyword>
<evidence type="ECO:0000256" key="14">
    <source>
        <dbReference type="ARBA" id="ARBA00047700"/>
    </source>
</evidence>